<dbReference type="Pfam" id="PF01042">
    <property type="entry name" value="Ribonuc_L-PSP"/>
    <property type="match status" value="1"/>
</dbReference>
<keyword evidence="2" id="KW-1185">Reference proteome</keyword>
<dbReference type="EMBL" id="MU001643">
    <property type="protein sequence ID" value="KAF2478750.1"/>
    <property type="molecule type" value="Genomic_DNA"/>
</dbReference>
<dbReference type="GO" id="GO:0005829">
    <property type="term" value="C:cytosol"/>
    <property type="evidence" value="ECO:0007669"/>
    <property type="project" value="TreeGrafter"/>
</dbReference>
<dbReference type="SUPFAM" id="SSF55298">
    <property type="entry name" value="YjgF-like"/>
    <property type="match status" value="1"/>
</dbReference>
<reference evidence="1" key="1">
    <citation type="journal article" date="2020" name="Stud. Mycol.">
        <title>101 Dothideomycetes genomes: a test case for predicting lifestyles and emergence of pathogens.</title>
        <authorList>
            <person name="Haridas S."/>
            <person name="Albert R."/>
            <person name="Binder M."/>
            <person name="Bloem J."/>
            <person name="Labutti K."/>
            <person name="Salamov A."/>
            <person name="Andreopoulos B."/>
            <person name="Baker S."/>
            <person name="Barry K."/>
            <person name="Bills G."/>
            <person name="Bluhm B."/>
            <person name="Cannon C."/>
            <person name="Castanera R."/>
            <person name="Culley D."/>
            <person name="Daum C."/>
            <person name="Ezra D."/>
            <person name="Gonzalez J."/>
            <person name="Henrissat B."/>
            <person name="Kuo A."/>
            <person name="Liang C."/>
            <person name="Lipzen A."/>
            <person name="Lutzoni F."/>
            <person name="Magnuson J."/>
            <person name="Mondo S."/>
            <person name="Nolan M."/>
            <person name="Ohm R."/>
            <person name="Pangilinan J."/>
            <person name="Park H.-J."/>
            <person name="Ramirez L."/>
            <person name="Alfaro M."/>
            <person name="Sun H."/>
            <person name="Tritt A."/>
            <person name="Yoshinaga Y."/>
            <person name="Zwiers L.-H."/>
            <person name="Turgeon B."/>
            <person name="Goodwin S."/>
            <person name="Spatafora J."/>
            <person name="Crous P."/>
            <person name="Grigoriev I."/>
        </authorList>
    </citation>
    <scope>NUCLEOTIDE SEQUENCE</scope>
    <source>
        <strain evidence="1">CBS 113389</strain>
    </source>
</reference>
<evidence type="ECO:0000313" key="1">
    <source>
        <dbReference type="EMBL" id="KAF2478750.1"/>
    </source>
</evidence>
<dbReference type="RefSeq" id="XP_033585320.1">
    <property type="nucleotide sequence ID" value="XM_033736273.1"/>
</dbReference>
<dbReference type="CDD" id="cd06152">
    <property type="entry name" value="YjgF_YER057c_UK114_like_4"/>
    <property type="match status" value="1"/>
</dbReference>
<name>A0A6A6PFL1_9PEZI</name>
<organism evidence="1 2">
    <name type="scientific">Neohortaea acidophila</name>
    <dbReference type="NCBI Taxonomy" id="245834"/>
    <lineage>
        <taxon>Eukaryota</taxon>
        <taxon>Fungi</taxon>
        <taxon>Dikarya</taxon>
        <taxon>Ascomycota</taxon>
        <taxon>Pezizomycotina</taxon>
        <taxon>Dothideomycetes</taxon>
        <taxon>Dothideomycetidae</taxon>
        <taxon>Mycosphaerellales</taxon>
        <taxon>Teratosphaeriaceae</taxon>
        <taxon>Neohortaea</taxon>
    </lineage>
</organism>
<evidence type="ECO:0000313" key="2">
    <source>
        <dbReference type="Proteomes" id="UP000799767"/>
    </source>
</evidence>
<dbReference type="InterPro" id="IPR006175">
    <property type="entry name" value="YjgF/YER057c/UK114"/>
</dbReference>
<proteinExistence type="predicted"/>
<gene>
    <name evidence="1" type="ORF">BDY17DRAFT_319382</name>
</gene>
<dbReference type="InterPro" id="IPR035959">
    <property type="entry name" value="RutC-like_sf"/>
</dbReference>
<dbReference type="Gene3D" id="3.30.1330.40">
    <property type="entry name" value="RutC-like"/>
    <property type="match status" value="1"/>
</dbReference>
<dbReference type="PANTHER" id="PTHR11803:SF39">
    <property type="entry name" value="2-IMINOBUTANOATE_2-IMINOPROPANOATE DEAMINASE"/>
    <property type="match status" value="1"/>
</dbReference>
<dbReference type="AlphaFoldDB" id="A0A6A6PFL1"/>
<dbReference type="GeneID" id="54477275"/>
<accession>A0A6A6PFL1</accession>
<protein>
    <submittedName>
        <fullName evidence="1">Endoribonuclease L-PSP</fullName>
    </submittedName>
</protein>
<dbReference type="GO" id="GO:0019239">
    <property type="term" value="F:deaminase activity"/>
    <property type="evidence" value="ECO:0007669"/>
    <property type="project" value="TreeGrafter"/>
</dbReference>
<dbReference type="PANTHER" id="PTHR11803">
    <property type="entry name" value="2-IMINOBUTANOATE/2-IMINOPROPANOATE DEAMINASE RIDA"/>
    <property type="match status" value="1"/>
</dbReference>
<sequence length="145" mass="15969">MSHLKYYSYKGFGQMMTERLRYSQAVRIGDRIEIAGQGGVDPETYEFLTGVAEQIDQTFANVDLTLKDAGGKGWAQVYRVNSYHVPLNEEALAAMVRNFEKWMPDHRPIWSAYGVAGLGVPEGVVEIEVSAHDPEGAEAASKAAS</sequence>
<dbReference type="GO" id="GO:0005739">
    <property type="term" value="C:mitochondrion"/>
    <property type="evidence" value="ECO:0007669"/>
    <property type="project" value="TreeGrafter"/>
</dbReference>
<dbReference type="OrthoDB" id="309640at2759"/>
<dbReference type="Proteomes" id="UP000799767">
    <property type="component" value="Unassembled WGS sequence"/>
</dbReference>